<gene>
    <name evidence="4" type="ORF">FOMPIDRAFT_1148070</name>
</gene>
<organism evidence="4 5">
    <name type="scientific">Fomitopsis schrenkii</name>
    <name type="common">Brown rot fungus</name>
    <dbReference type="NCBI Taxonomy" id="2126942"/>
    <lineage>
        <taxon>Eukaryota</taxon>
        <taxon>Fungi</taxon>
        <taxon>Dikarya</taxon>
        <taxon>Basidiomycota</taxon>
        <taxon>Agaricomycotina</taxon>
        <taxon>Agaricomycetes</taxon>
        <taxon>Polyporales</taxon>
        <taxon>Fomitopsis</taxon>
    </lineage>
</organism>
<reference evidence="4 5" key="1">
    <citation type="journal article" date="2012" name="Science">
        <title>The Paleozoic origin of enzymatic lignin decomposition reconstructed from 31 fungal genomes.</title>
        <authorList>
            <person name="Floudas D."/>
            <person name="Binder M."/>
            <person name="Riley R."/>
            <person name="Barry K."/>
            <person name="Blanchette R.A."/>
            <person name="Henrissat B."/>
            <person name="Martinez A.T."/>
            <person name="Otillar R."/>
            <person name="Spatafora J.W."/>
            <person name="Yadav J.S."/>
            <person name="Aerts A."/>
            <person name="Benoit I."/>
            <person name="Boyd A."/>
            <person name="Carlson A."/>
            <person name="Copeland A."/>
            <person name="Coutinho P.M."/>
            <person name="de Vries R.P."/>
            <person name="Ferreira P."/>
            <person name="Findley K."/>
            <person name="Foster B."/>
            <person name="Gaskell J."/>
            <person name="Glotzer D."/>
            <person name="Gorecki P."/>
            <person name="Heitman J."/>
            <person name="Hesse C."/>
            <person name="Hori C."/>
            <person name="Igarashi K."/>
            <person name="Jurgens J.A."/>
            <person name="Kallen N."/>
            <person name="Kersten P."/>
            <person name="Kohler A."/>
            <person name="Kuees U."/>
            <person name="Kumar T.K.A."/>
            <person name="Kuo A."/>
            <person name="LaButti K."/>
            <person name="Larrondo L.F."/>
            <person name="Lindquist E."/>
            <person name="Ling A."/>
            <person name="Lombard V."/>
            <person name="Lucas S."/>
            <person name="Lundell T."/>
            <person name="Martin R."/>
            <person name="McLaughlin D.J."/>
            <person name="Morgenstern I."/>
            <person name="Morin E."/>
            <person name="Murat C."/>
            <person name="Nagy L.G."/>
            <person name="Nolan M."/>
            <person name="Ohm R.A."/>
            <person name="Patyshakuliyeva A."/>
            <person name="Rokas A."/>
            <person name="Ruiz-Duenas F.J."/>
            <person name="Sabat G."/>
            <person name="Salamov A."/>
            <person name="Samejima M."/>
            <person name="Schmutz J."/>
            <person name="Slot J.C."/>
            <person name="St John F."/>
            <person name="Stenlid J."/>
            <person name="Sun H."/>
            <person name="Sun S."/>
            <person name="Syed K."/>
            <person name="Tsang A."/>
            <person name="Wiebenga A."/>
            <person name="Young D."/>
            <person name="Pisabarro A."/>
            <person name="Eastwood D.C."/>
            <person name="Martin F."/>
            <person name="Cullen D."/>
            <person name="Grigoriev I.V."/>
            <person name="Hibbett D.S."/>
        </authorList>
    </citation>
    <scope>NUCLEOTIDE SEQUENCE</scope>
    <source>
        <strain evidence="5">FP-58527</strain>
    </source>
</reference>
<evidence type="ECO:0000313" key="5">
    <source>
        <dbReference type="Proteomes" id="UP000015241"/>
    </source>
</evidence>
<dbReference type="Proteomes" id="UP000015241">
    <property type="component" value="Unassembled WGS sequence"/>
</dbReference>
<name>S8E230_FOMSC</name>
<dbReference type="InterPro" id="IPR050734">
    <property type="entry name" value="PIH1/Kintoun_subfamily"/>
</dbReference>
<feature type="compositionally biased region" description="Low complexity" evidence="2">
    <location>
        <begin position="218"/>
        <end position="227"/>
    </location>
</feature>
<evidence type="ECO:0000256" key="2">
    <source>
        <dbReference type="SAM" id="MobiDB-lite"/>
    </source>
</evidence>
<evidence type="ECO:0000256" key="1">
    <source>
        <dbReference type="ARBA" id="ARBA00008511"/>
    </source>
</evidence>
<proteinExistence type="inferred from homology"/>
<dbReference type="AlphaFoldDB" id="S8E230"/>
<comment type="similarity">
    <text evidence="1">Belongs to the PIH1 family.</text>
</comment>
<dbReference type="eggNOG" id="KOG4356">
    <property type="taxonomic scope" value="Eukaryota"/>
</dbReference>
<dbReference type="EMBL" id="KE504161">
    <property type="protein sequence ID" value="EPS98832.1"/>
    <property type="molecule type" value="Genomic_DNA"/>
</dbReference>
<sequence length="343" mass="36264">MATVTVSLAPSPGFCVKSVTLAASECSLTPPPQPTSGTLPGRLAVPTSGTKTIPKGTKVFANIAYDANVPPPPAGSEDTIQRAMQGDDLPDADNSGGWFVPLVVPAPREDIDKAGKPSLVFDCIYHSSLKLRALKDPAFKTFLIELAFQRIEAAHGVPLARQIGTPNIKAKGALAPRSVQIPASLFPDRHPARASASGKILEVPAAATPKGILKKAGAAQTQTQAQASRDASPAPAGKRPELSWSRNALTEALTIHLAVPELTHTAITAATLDIEPRRVILSIPPLYVLDLNLDAPDEAIRAGLALSPHSAEQALMLKRQRELDVDNARAEWRVAEGRLLIHV</sequence>
<dbReference type="PANTHER" id="PTHR22997">
    <property type="entry name" value="PIH1 DOMAIN-CONTAINING PROTEIN 1"/>
    <property type="match status" value="1"/>
</dbReference>
<dbReference type="PANTHER" id="PTHR22997:SF0">
    <property type="entry name" value="PIH1 DOMAIN-CONTAINING PROTEIN 1"/>
    <property type="match status" value="1"/>
</dbReference>
<accession>S8E230</accession>
<feature type="region of interest" description="Disordered" evidence="2">
    <location>
        <begin position="213"/>
        <end position="243"/>
    </location>
</feature>
<dbReference type="InParanoid" id="S8E230"/>
<protein>
    <recommendedName>
        <fullName evidence="3">PIH1 N-terminal domain-containing protein</fullName>
    </recommendedName>
</protein>
<dbReference type="GO" id="GO:0005737">
    <property type="term" value="C:cytoplasm"/>
    <property type="evidence" value="ECO:0007669"/>
    <property type="project" value="TreeGrafter"/>
</dbReference>
<dbReference type="OrthoDB" id="5135119at2759"/>
<dbReference type="Pfam" id="PF08190">
    <property type="entry name" value="PIH1"/>
    <property type="match status" value="1"/>
</dbReference>
<keyword evidence="5" id="KW-1185">Reference proteome</keyword>
<feature type="domain" description="PIH1 N-terminal" evidence="3">
    <location>
        <begin position="52"/>
        <end position="182"/>
    </location>
</feature>
<evidence type="ECO:0000259" key="3">
    <source>
        <dbReference type="Pfam" id="PF08190"/>
    </source>
</evidence>
<dbReference type="HOGENOM" id="CLU_050239_0_0_1"/>
<dbReference type="STRING" id="743788.S8E230"/>
<dbReference type="InterPro" id="IPR012981">
    <property type="entry name" value="PIH1_N"/>
</dbReference>
<evidence type="ECO:0000313" key="4">
    <source>
        <dbReference type="EMBL" id="EPS98832.1"/>
    </source>
</evidence>